<evidence type="ECO:0000259" key="1">
    <source>
        <dbReference type="Pfam" id="PF20241"/>
    </source>
</evidence>
<sequence>MTGPKRGIEILSPVLIEFDMRIKNGEQEENDLQLIDGAFGCHDHRPWIPVKHHVKGDCGAVDISLAYIEHAVEATIEVAISEVQSGCSLSVTSFVYVMEGFGLQEIQLFHGTVEQLCRLRRFVVAVRSCTVLLLKFRLGNVDRYRTFKTKLHGCASRRIKLGLASISVKVTWSTI</sequence>
<dbReference type="PANTHER" id="PTHR33065">
    <property type="entry name" value="OS07G0486400 PROTEIN"/>
    <property type="match status" value="1"/>
</dbReference>
<dbReference type="Pfam" id="PF20241">
    <property type="entry name" value="DUF6598"/>
    <property type="match status" value="1"/>
</dbReference>
<protein>
    <recommendedName>
        <fullName evidence="1">DUF6598 domain-containing protein</fullName>
    </recommendedName>
</protein>
<dbReference type="AlphaFoldDB" id="A0A0A9DEA0"/>
<dbReference type="InterPro" id="IPR046533">
    <property type="entry name" value="DUF6598"/>
</dbReference>
<dbReference type="PANTHER" id="PTHR33065:SF193">
    <property type="entry name" value="DUF6598 DOMAIN-CONTAINING PROTEIN"/>
    <property type="match status" value="1"/>
</dbReference>
<feature type="domain" description="DUF6598" evidence="1">
    <location>
        <begin position="1"/>
        <end position="170"/>
    </location>
</feature>
<reference evidence="2" key="2">
    <citation type="journal article" date="2015" name="Data Brief">
        <title>Shoot transcriptome of the giant reed, Arundo donax.</title>
        <authorList>
            <person name="Barrero R.A."/>
            <person name="Guerrero F.D."/>
            <person name="Moolhuijzen P."/>
            <person name="Goolsby J.A."/>
            <person name="Tidwell J."/>
            <person name="Bellgard S.E."/>
            <person name="Bellgard M.I."/>
        </authorList>
    </citation>
    <scope>NUCLEOTIDE SEQUENCE</scope>
    <source>
        <tissue evidence="2">Shoot tissue taken approximately 20 cm above the soil surface</tissue>
    </source>
</reference>
<accession>A0A0A9DEA0</accession>
<organism evidence="2">
    <name type="scientific">Arundo donax</name>
    <name type="common">Giant reed</name>
    <name type="synonym">Donax arundinaceus</name>
    <dbReference type="NCBI Taxonomy" id="35708"/>
    <lineage>
        <taxon>Eukaryota</taxon>
        <taxon>Viridiplantae</taxon>
        <taxon>Streptophyta</taxon>
        <taxon>Embryophyta</taxon>
        <taxon>Tracheophyta</taxon>
        <taxon>Spermatophyta</taxon>
        <taxon>Magnoliopsida</taxon>
        <taxon>Liliopsida</taxon>
        <taxon>Poales</taxon>
        <taxon>Poaceae</taxon>
        <taxon>PACMAD clade</taxon>
        <taxon>Arundinoideae</taxon>
        <taxon>Arundineae</taxon>
        <taxon>Arundo</taxon>
    </lineage>
</organism>
<name>A0A0A9DEA0_ARUDO</name>
<proteinExistence type="predicted"/>
<evidence type="ECO:0000313" key="2">
    <source>
        <dbReference type="EMBL" id="JAD82072.1"/>
    </source>
</evidence>
<dbReference type="EMBL" id="GBRH01215823">
    <property type="protein sequence ID" value="JAD82072.1"/>
    <property type="molecule type" value="Transcribed_RNA"/>
</dbReference>
<reference evidence="2" key="1">
    <citation type="submission" date="2014-09" db="EMBL/GenBank/DDBJ databases">
        <authorList>
            <person name="Magalhaes I.L.F."/>
            <person name="Oliveira U."/>
            <person name="Santos F.R."/>
            <person name="Vidigal T.H.D.A."/>
            <person name="Brescovit A.D."/>
            <person name="Santos A.J."/>
        </authorList>
    </citation>
    <scope>NUCLEOTIDE SEQUENCE</scope>
    <source>
        <tissue evidence="2">Shoot tissue taken approximately 20 cm above the soil surface</tissue>
    </source>
</reference>